<sequence>MSVKLRFLRSHLKFPHNLGDYGEERGQRFRWDLRVMVERYQAIISKNIDFCLRLCYVMVEQILYLCRLIIDNNSVQERFKLNVVSGSESRAGPRSGSRAGGKMNFCISFVAPKDAANSSVNDSPPVKPPTAPGGVGWRPAGPVGTLNLAEIIGSTHFRSSSSRR</sequence>
<dbReference type="AlphaFoldDB" id="A0A4C2A1E1"/>
<evidence type="ECO:0000313" key="1">
    <source>
        <dbReference type="EMBL" id="GBP92707.1"/>
    </source>
</evidence>
<organism evidence="1 2">
    <name type="scientific">Eumeta variegata</name>
    <name type="common">Bagworm moth</name>
    <name type="synonym">Eumeta japonica</name>
    <dbReference type="NCBI Taxonomy" id="151549"/>
    <lineage>
        <taxon>Eukaryota</taxon>
        <taxon>Metazoa</taxon>
        <taxon>Ecdysozoa</taxon>
        <taxon>Arthropoda</taxon>
        <taxon>Hexapoda</taxon>
        <taxon>Insecta</taxon>
        <taxon>Pterygota</taxon>
        <taxon>Neoptera</taxon>
        <taxon>Endopterygota</taxon>
        <taxon>Lepidoptera</taxon>
        <taxon>Glossata</taxon>
        <taxon>Ditrysia</taxon>
        <taxon>Tineoidea</taxon>
        <taxon>Psychidae</taxon>
        <taxon>Oiketicinae</taxon>
        <taxon>Eumeta</taxon>
    </lineage>
</organism>
<dbReference type="EMBL" id="BGZK01002300">
    <property type="protein sequence ID" value="GBP92707.1"/>
    <property type="molecule type" value="Genomic_DNA"/>
</dbReference>
<proteinExistence type="predicted"/>
<protein>
    <submittedName>
        <fullName evidence="1">Uncharacterized protein</fullName>
    </submittedName>
</protein>
<name>A0A4C2A1E1_EUMVA</name>
<gene>
    <name evidence="1" type="ORF">EVAR_60793_1</name>
</gene>
<evidence type="ECO:0000313" key="2">
    <source>
        <dbReference type="Proteomes" id="UP000299102"/>
    </source>
</evidence>
<comment type="caution">
    <text evidence="1">The sequence shown here is derived from an EMBL/GenBank/DDBJ whole genome shotgun (WGS) entry which is preliminary data.</text>
</comment>
<keyword evidence="2" id="KW-1185">Reference proteome</keyword>
<reference evidence="1 2" key="1">
    <citation type="journal article" date="2019" name="Commun. Biol.">
        <title>The bagworm genome reveals a unique fibroin gene that provides high tensile strength.</title>
        <authorList>
            <person name="Kono N."/>
            <person name="Nakamura H."/>
            <person name="Ohtoshi R."/>
            <person name="Tomita M."/>
            <person name="Numata K."/>
            <person name="Arakawa K."/>
        </authorList>
    </citation>
    <scope>NUCLEOTIDE SEQUENCE [LARGE SCALE GENOMIC DNA]</scope>
</reference>
<accession>A0A4C2A1E1</accession>
<dbReference type="Proteomes" id="UP000299102">
    <property type="component" value="Unassembled WGS sequence"/>
</dbReference>